<proteinExistence type="predicted"/>
<dbReference type="EMBL" id="CP003181">
    <property type="protein sequence ID" value="AHJ63230.1"/>
    <property type="molecule type" value="Genomic_DNA"/>
</dbReference>
<evidence type="ECO:0000313" key="2">
    <source>
        <dbReference type="Proteomes" id="UP000019438"/>
    </source>
</evidence>
<evidence type="ECO:0000313" key="1">
    <source>
        <dbReference type="EMBL" id="AHJ63230.1"/>
    </source>
</evidence>
<sequence length="78" mass="8467">MGARIMSEDAARSATIDLIEQTLRFLQQEHAGMLQDLLVPGESIPLLTLGEASALSEYEIAIADLDAAIAELRQWGRA</sequence>
<dbReference type="KEGG" id="gbc:GbCGDNIH3_7078"/>
<gene>
    <name evidence="1" type="ORF">GbCGDNIH3_7078</name>
</gene>
<dbReference type="AlphaFoldDB" id="A0AAN0VFX4"/>
<accession>A0AAN0VFX4</accession>
<protein>
    <submittedName>
        <fullName evidence="1">Uncharacterized protein</fullName>
    </submittedName>
</protein>
<organism evidence="1 2">
    <name type="scientific">Granulibacter bethesdensis</name>
    <dbReference type="NCBI Taxonomy" id="364410"/>
    <lineage>
        <taxon>Bacteria</taxon>
        <taxon>Pseudomonadati</taxon>
        <taxon>Pseudomonadota</taxon>
        <taxon>Alphaproteobacteria</taxon>
        <taxon>Acetobacterales</taxon>
        <taxon>Acetobacteraceae</taxon>
        <taxon>Granulibacter</taxon>
    </lineage>
</organism>
<dbReference type="Proteomes" id="UP000019438">
    <property type="component" value="Chromosome"/>
</dbReference>
<reference evidence="2" key="1">
    <citation type="submission" date="2012-06" db="EMBL/GenBank/DDBJ databases">
        <title>Genome analysis of multiple Granulibacter bethesdensis isolates demonstrates substantial genome diversity.</title>
        <authorList>
            <person name="Greenberg D.E."/>
            <person name="Porcella S.F."/>
            <person name="Zarember K."/>
            <person name="Zelazny A.M."/>
            <person name="Bruno D."/>
            <person name="Martens C."/>
            <person name="Barbian K.D."/>
            <person name="Jaske E."/>
            <person name="Holland S.M."/>
        </authorList>
    </citation>
    <scope>NUCLEOTIDE SEQUENCE [LARGE SCALE GENOMIC DNA]</scope>
    <source>
        <strain evidence="2">CGDNIH3</strain>
    </source>
</reference>
<name>A0AAN0VFX4_9PROT</name>